<dbReference type="Proteomes" id="UP000036045">
    <property type="component" value="Unassembled WGS sequence"/>
</dbReference>
<gene>
    <name evidence="6" type="ORF">ABW02_24535</name>
</gene>
<proteinExistence type="inferred from homology"/>
<dbReference type="PATRIC" id="fig|1397.4.peg.4424"/>
<evidence type="ECO:0000313" key="7">
    <source>
        <dbReference type="Proteomes" id="UP000036045"/>
    </source>
</evidence>
<evidence type="ECO:0000256" key="3">
    <source>
        <dbReference type="ARBA" id="ARBA00022676"/>
    </source>
</evidence>
<sequence length="462" mass="54290">MVVREEKVKKKIAVIICNWNKKDDVIKCIHSVLQTSNHQLFDLYIVDNASTDGSVEAIREIYSQEEVVIIRNKENLGGSGGFNKGISAVLDKDYKYIMLLDNDVYVDKNSIDELFDYMEENQMVAAVGSKLYLQNRPGYLQEFGSFIDWENFNNSPMFKNEIDSHIIPTEIECDYIPACSVMIRSSVIKEIGLMNESCFIYWDDIEWFYRMKRKGYKIIVNSKSKAWHKMGSANRSTTFPTYYFWRNRIDFFLRYIQEDQLDKFTKQIVSEMTRALFINNYNKTPNIGKTILFALEDALSQKRGKALDDRIQIREQVDDHFEMFIEKRKNLLIYSNGQKKLLSILMERLAGKANVYMLKNDDLIDYIQSKDTSIKVLDKSVCSFSTINLMNHVLEIKPQKNSDFYIDNFLNMVDGSNYTELLSSYHEWEEISKNIYYPVLLQRFKEWRQLNSNSLLIERGVN</sequence>
<keyword evidence="4" id="KW-0808">Transferase</keyword>
<protein>
    <recommendedName>
        <fullName evidence="5">Glycosyltransferase 2-like domain-containing protein</fullName>
    </recommendedName>
</protein>
<dbReference type="PANTHER" id="PTHR43179">
    <property type="entry name" value="RHAMNOSYLTRANSFERASE WBBL"/>
    <property type="match status" value="1"/>
</dbReference>
<keyword evidence="3" id="KW-0328">Glycosyltransferase</keyword>
<dbReference type="Gene3D" id="3.90.550.10">
    <property type="entry name" value="Spore Coat Polysaccharide Biosynthesis Protein SpsA, Chain A"/>
    <property type="match status" value="1"/>
</dbReference>
<evidence type="ECO:0000313" key="6">
    <source>
        <dbReference type="EMBL" id="KLV17837.1"/>
    </source>
</evidence>
<comment type="caution">
    <text evidence="6">The sequence shown here is derived from an EMBL/GenBank/DDBJ whole genome shotgun (WGS) entry which is preliminary data.</text>
</comment>
<keyword evidence="7" id="KW-1185">Reference proteome</keyword>
<reference evidence="6 7" key="1">
    <citation type="submission" date="2015-05" db="EMBL/GenBank/DDBJ databases">
        <title>Whole genome sequence and identification of bacterial endophytes from Costus igneus.</title>
        <authorList>
            <person name="Lee Y.P."/>
            <person name="Gan H.M."/>
            <person name="Eng W."/>
            <person name="Wheatley M.S."/>
            <person name="Caraballo A."/>
            <person name="Polter S."/>
            <person name="Savka M.A."/>
            <person name="Hudson A.O."/>
        </authorList>
    </citation>
    <scope>NUCLEOTIDE SEQUENCE [LARGE SCALE GENOMIC DNA]</scope>
    <source>
        <strain evidence="6 7">RIT379</strain>
    </source>
</reference>
<dbReference type="CDD" id="cd04186">
    <property type="entry name" value="GT_2_like_c"/>
    <property type="match status" value="1"/>
</dbReference>
<accession>A0A0J1HVV9</accession>
<name>A0A0J1HVV9_NIACI</name>
<evidence type="ECO:0000256" key="1">
    <source>
        <dbReference type="ARBA" id="ARBA00004776"/>
    </source>
</evidence>
<dbReference type="EMBL" id="LDPH01000046">
    <property type="protein sequence ID" value="KLV17837.1"/>
    <property type="molecule type" value="Genomic_DNA"/>
</dbReference>
<dbReference type="SUPFAM" id="SSF53448">
    <property type="entry name" value="Nucleotide-diphospho-sugar transferases"/>
    <property type="match status" value="1"/>
</dbReference>
<feature type="domain" description="Glycosyltransferase 2-like" evidence="5">
    <location>
        <begin position="14"/>
        <end position="132"/>
    </location>
</feature>
<dbReference type="InterPro" id="IPR029044">
    <property type="entry name" value="Nucleotide-diphossugar_trans"/>
</dbReference>
<evidence type="ECO:0000256" key="2">
    <source>
        <dbReference type="ARBA" id="ARBA00006739"/>
    </source>
</evidence>
<dbReference type="AlphaFoldDB" id="A0A0J1HVV9"/>
<comment type="pathway">
    <text evidence="1">Cell wall biogenesis; cell wall polysaccharide biosynthesis.</text>
</comment>
<dbReference type="Pfam" id="PF00535">
    <property type="entry name" value="Glycos_transf_2"/>
    <property type="match status" value="1"/>
</dbReference>
<evidence type="ECO:0000259" key="5">
    <source>
        <dbReference type="Pfam" id="PF00535"/>
    </source>
</evidence>
<dbReference type="GO" id="GO:0016757">
    <property type="term" value="F:glycosyltransferase activity"/>
    <property type="evidence" value="ECO:0007669"/>
    <property type="project" value="UniProtKB-KW"/>
</dbReference>
<dbReference type="PANTHER" id="PTHR43179:SF12">
    <property type="entry name" value="GALACTOFURANOSYLTRANSFERASE GLFT2"/>
    <property type="match status" value="1"/>
</dbReference>
<comment type="similarity">
    <text evidence="2">Belongs to the glycosyltransferase 2 family.</text>
</comment>
<organism evidence="6 7">
    <name type="scientific">Niallia circulans</name>
    <name type="common">Bacillus circulans</name>
    <dbReference type="NCBI Taxonomy" id="1397"/>
    <lineage>
        <taxon>Bacteria</taxon>
        <taxon>Bacillati</taxon>
        <taxon>Bacillota</taxon>
        <taxon>Bacilli</taxon>
        <taxon>Bacillales</taxon>
        <taxon>Bacillaceae</taxon>
        <taxon>Niallia</taxon>
    </lineage>
</organism>
<dbReference type="InterPro" id="IPR001173">
    <property type="entry name" value="Glyco_trans_2-like"/>
</dbReference>
<evidence type="ECO:0000256" key="4">
    <source>
        <dbReference type="ARBA" id="ARBA00022679"/>
    </source>
</evidence>